<evidence type="ECO:0000256" key="1">
    <source>
        <dbReference type="SAM" id="Phobius"/>
    </source>
</evidence>
<protein>
    <submittedName>
        <fullName evidence="2">Uncharacterized protein</fullName>
    </submittedName>
</protein>
<feature type="transmembrane region" description="Helical" evidence="1">
    <location>
        <begin position="206"/>
        <end position="228"/>
    </location>
</feature>
<proteinExistence type="predicted"/>
<dbReference type="STRING" id="554065.E1ZNY2"/>
<dbReference type="KEGG" id="cvr:CHLNCDRAFT_138922"/>
<dbReference type="Proteomes" id="UP000008141">
    <property type="component" value="Unassembled WGS sequence"/>
</dbReference>
<feature type="transmembrane region" description="Helical" evidence="1">
    <location>
        <begin position="86"/>
        <end position="109"/>
    </location>
</feature>
<feature type="transmembrane region" description="Helical" evidence="1">
    <location>
        <begin position="727"/>
        <end position="745"/>
    </location>
</feature>
<sequence length="1075" mass="110991">MGEGGSASGGATPAGRPKPLAASLIAFLQSERAAWAAQNAVGMLFAALFAVVLRLQFTLACLCGVLASSLVLSLDRSVGGRLFGGIIFVGTVLTGAGVGGGLVVLAWLAHGSGQALVEYLPEEMQAIPPTATIQRLEDAFDQFTAIPLPPLLKELVDAAVEKLSELLGEVLPPISAAYWALLMVVTALSFLPTAAARANRDFGKGIIIAIFMVFLSSMLVFATLLPLLGTKVFWDTVVIGYFKVAFVAAAANVVAGVLVCVRSAHDDVRRECAAILRGLGARISRLGTAAAGAAAGPAPAAADGWAAGRDVGREEGAVDRYLAGIRVYVDTRASECCATAGLEEASRQAAGSGAAAAEVGLPPPPAGASEAGLAPVWAALETSLKTSRLEPPLPQLCSQPGADPAKYGALEGQLARLQRAVLVLGRGQAGCLAALRASEGAAGATAARLRGALARVSGLAAAACAGAAEALAHMPALAKCSGAAVRWRPLPRAAWEEARGVLAAEGARLAESYVEGYQQGGLDFALSLGIAEHRALLYCLAAAAELLAAAAAAEAAAAAALDVPAEPPAAAPPAAGKEADGVVEKGGDVEAPAAAAAGSGAASGAPPPGLLRRLAANPYLANAAILLVLASPLPVAKITLDACLRMARAVPALLTSRQARRQVLRDPMVQYAFKYWLGMTSTVVIIAAIMWKVEASLFRGVLRTTMTVLGGTLGYLIMLNGDLANNPYWVCAWVAAFSWLAGLLAPDKSLRYALFLAVFTFNAVVLCQYVGCCSVAGDPKVYAGKVVSTVIGSTVALLLGWLVLPYYGSARMLADQAGVMQAALGLLRRMHVEVAAAAAEGRAVATGGWLETIESDMQAPLNAVAADLELNTLDHRQMPLTWHLLPDPPVLRLEQLALRALRDRLASAALALRQDLFTPGGHRLAGCEGEVVPGPVFRHVLPQLQPHVEHTMASLDTLVEACTGKLQRAANMTAGAAGSRLKPQRTAVVEAVGATQEARLQLHRAYLEAQPGALAAAGGHSQGDFACQAWLHAALRSTDKMMVAASLLLQDASQDRDVLGGWVRAWRGRRALPSS</sequence>
<keyword evidence="1" id="KW-0472">Membrane</keyword>
<organism evidence="3">
    <name type="scientific">Chlorella variabilis</name>
    <name type="common">Green alga</name>
    <dbReference type="NCBI Taxonomy" id="554065"/>
    <lineage>
        <taxon>Eukaryota</taxon>
        <taxon>Viridiplantae</taxon>
        <taxon>Chlorophyta</taxon>
        <taxon>core chlorophytes</taxon>
        <taxon>Trebouxiophyceae</taxon>
        <taxon>Chlorellales</taxon>
        <taxon>Chlorellaceae</taxon>
        <taxon>Chlorella clade</taxon>
        <taxon>Chlorella</taxon>
    </lineage>
</organism>
<evidence type="ECO:0000313" key="2">
    <source>
        <dbReference type="EMBL" id="EFN52423.1"/>
    </source>
</evidence>
<reference evidence="2 3" key="1">
    <citation type="journal article" date="2010" name="Plant Cell">
        <title>The Chlorella variabilis NC64A genome reveals adaptation to photosymbiosis, coevolution with viruses, and cryptic sex.</title>
        <authorList>
            <person name="Blanc G."/>
            <person name="Duncan G."/>
            <person name="Agarkova I."/>
            <person name="Borodovsky M."/>
            <person name="Gurnon J."/>
            <person name="Kuo A."/>
            <person name="Lindquist E."/>
            <person name="Lucas S."/>
            <person name="Pangilinan J."/>
            <person name="Polle J."/>
            <person name="Salamov A."/>
            <person name="Terry A."/>
            <person name="Yamada T."/>
            <person name="Dunigan D.D."/>
            <person name="Grigoriev I.V."/>
            <person name="Claverie J.M."/>
            <person name="Van Etten J.L."/>
        </authorList>
    </citation>
    <scope>NUCLEOTIDE SEQUENCE [LARGE SCALE GENOMIC DNA]</scope>
    <source>
        <strain evidence="2 3">NC64A</strain>
    </source>
</reference>
<keyword evidence="3" id="KW-1185">Reference proteome</keyword>
<dbReference type="GeneID" id="17351816"/>
<gene>
    <name evidence="2" type="ORF">CHLNCDRAFT_138922</name>
</gene>
<feature type="transmembrane region" description="Helical" evidence="1">
    <location>
        <begin position="176"/>
        <end position="194"/>
    </location>
</feature>
<feature type="transmembrane region" description="Helical" evidence="1">
    <location>
        <begin position="240"/>
        <end position="261"/>
    </location>
</feature>
<keyword evidence="1" id="KW-0812">Transmembrane</keyword>
<feature type="transmembrane region" description="Helical" evidence="1">
    <location>
        <begin position="46"/>
        <end position="74"/>
    </location>
</feature>
<keyword evidence="1" id="KW-1133">Transmembrane helix</keyword>
<dbReference type="AlphaFoldDB" id="E1ZNY2"/>
<dbReference type="OrthoDB" id="514393at2759"/>
<accession>E1ZNY2</accession>
<dbReference type="EMBL" id="GL433856">
    <property type="protein sequence ID" value="EFN52423.1"/>
    <property type="molecule type" value="Genomic_DNA"/>
</dbReference>
<feature type="transmembrane region" description="Helical" evidence="1">
    <location>
        <begin position="783"/>
        <end position="804"/>
    </location>
</feature>
<feature type="transmembrane region" description="Helical" evidence="1">
    <location>
        <begin position="675"/>
        <end position="693"/>
    </location>
</feature>
<evidence type="ECO:0000313" key="3">
    <source>
        <dbReference type="Proteomes" id="UP000008141"/>
    </source>
</evidence>
<name>E1ZNY2_CHLVA</name>
<dbReference type="InParanoid" id="E1ZNY2"/>
<feature type="transmembrane region" description="Helical" evidence="1">
    <location>
        <begin position="752"/>
        <end position="771"/>
    </location>
</feature>
<feature type="transmembrane region" description="Helical" evidence="1">
    <location>
        <begin position="700"/>
        <end position="721"/>
    </location>
</feature>
<dbReference type="RefSeq" id="XP_005844525.1">
    <property type="nucleotide sequence ID" value="XM_005844463.1"/>
</dbReference>